<feature type="compositionally biased region" description="Basic residues" evidence="1">
    <location>
        <begin position="234"/>
        <end position="244"/>
    </location>
</feature>
<evidence type="ECO:0000313" key="4">
    <source>
        <dbReference type="Proteomes" id="UP001473302"/>
    </source>
</evidence>
<protein>
    <recommendedName>
        <fullName evidence="2">C2H2-type domain-containing protein</fullName>
    </recommendedName>
</protein>
<feature type="region of interest" description="Disordered" evidence="1">
    <location>
        <begin position="229"/>
        <end position="284"/>
    </location>
</feature>
<proteinExistence type="predicted"/>
<dbReference type="PANTHER" id="PTHR21354:SF0">
    <property type="entry name" value="ZINC FINGER PROTEIN 511"/>
    <property type="match status" value="1"/>
</dbReference>
<feature type="region of interest" description="Disordered" evidence="1">
    <location>
        <begin position="173"/>
        <end position="207"/>
    </location>
</feature>
<feature type="domain" description="C2H2-type" evidence="2">
    <location>
        <begin position="124"/>
        <end position="147"/>
    </location>
</feature>
<dbReference type="InterPro" id="IPR039258">
    <property type="entry name" value="ZNF511"/>
</dbReference>
<feature type="compositionally biased region" description="Basic and acidic residues" evidence="1">
    <location>
        <begin position="251"/>
        <end position="262"/>
    </location>
</feature>
<comment type="caution">
    <text evidence="3">The sequence shown here is derived from an EMBL/GenBank/DDBJ whole genome shotgun (WGS) entry which is preliminary data.</text>
</comment>
<keyword evidence="4" id="KW-1185">Reference proteome</keyword>
<accession>A0ABP9YNS2</accession>
<dbReference type="PROSITE" id="PS00028">
    <property type="entry name" value="ZINC_FINGER_C2H2_1"/>
    <property type="match status" value="3"/>
</dbReference>
<feature type="domain" description="C2H2-type" evidence="2">
    <location>
        <begin position="61"/>
        <end position="82"/>
    </location>
</feature>
<reference evidence="3 4" key="1">
    <citation type="submission" date="2024-04" db="EMBL/GenBank/DDBJ databases">
        <title>genome sequences of Mucor flavus KT1a and Helicostylum pulchrum KT1b strains isolated from the surface of a dry-aged beef.</title>
        <authorList>
            <person name="Toyotome T."/>
            <person name="Hosono M."/>
            <person name="Torimaru M."/>
            <person name="Fukuda K."/>
            <person name="Mikami N."/>
        </authorList>
    </citation>
    <scope>NUCLEOTIDE SEQUENCE [LARGE SCALE GENOMIC DNA]</scope>
    <source>
        <strain evidence="3 4">KT1a</strain>
    </source>
</reference>
<dbReference type="SMART" id="SM00355">
    <property type="entry name" value="ZnF_C2H2"/>
    <property type="match status" value="3"/>
</dbReference>
<feature type="domain" description="C2H2-type" evidence="2">
    <location>
        <begin position="86"/>
        <end position="107"/>
    </location>
</feature>
<dbReference type="InterPro" id="IPR013087">
    <property type="entry name" value="Znf_C2H2_type"/>
</dbReference>
<dbReference type="Proteomes" id="UP001473302">
    <property type="component" value="Unassembled WGS sequence"/>
</dbReference>
<name>A0ABP9YNS2_9FUNG</name>
<dbReference type="PANTHER" id="PTHR21354">
    <property type="entry name" value="ZINC FINGER PROTEIN 511"/>
    <property type="match status" value="1"/>
</dbReference>
<dbReference type="EMBL" id="BAABUK010000003">
    <property type="protein sequence ID" value="GAA5808505.1"/>
    <property type="molecule type" value="Genomic_DNA"/>
</dbReference>
<sequence>MSTIYIPQKRIYAPNDPFFSEGNIALRAIRLRKQAQSELEVLMIQQEVLQLSEERIFTIYCDECRVTYPSITAYESHYEAVHRNVCLECQKIFPGFEWLQLHIDEFHNTLLQIKKERGDKIHKCYVEDCKKVFSDARKRRLHLVDKHKYPRYFPFDLVYTGTLSFEERKIRDQKNKARIQRHNTEKRNVDMSKNEESVVKDNGKGDVDMDELVTNMSRLKIPKNISFGHVKSSVPHHRHHHHEKLKTNTTKQDDVEMKEKKVYSHPRKRGPKKKKQQEQQMMEE</sequence>
<evidence type="ECO:0000313" key="3">
    <source>
        <dbReference type="EMBL" id="GAA5808505.1"/>
    </source>
</evidence>
<feature type="compositionally biased region" description="Basic and acidic residues" evidence="1">
    <location>
        <begin position="182"/>
        <end position="207"/>
    </location>
</feature>
<evidence type="ECO:0000259" key="2">
    <source>
        <dbReference type="PROSITE" id="PS00028"/>
    </source>
</evidence>
<gene>
    <name evidence="3" type="ORF">MFLAVUS_001896</name>
</gene>
<feature type="compositionally biased region" description="Basic residues" evidence="1">
    <location>
        <begin position="263"/>
        <end position="275"/>
    </location>
</feature>
<organism evidence="3 4">
    <name type="scientific">Mucor flavus</name>
    <dbReference type="NCBI Taxonomy" id="439312"/>
    <lineage>
        <taxon>Eukaryota</taxon>
        <taxon>Fungi</taxon>
        <taxon>Fungi incertae sedis</taxon>
        <taxon>Mucoromycota</taxon>
        <taxon>Mucoromycotina</taxon>
        <taxon>Mucoromycetes</taxon>
        <taxon>Mucorales</taxon>
        <taxon>Mucorineae</taxon>
        <taxon>Mucoraceae</taxon>
        <taxon>Mucor</taxon>
    </lineage>
</organism>
<evidence type="ECO:0000256" key="1">
    <source>
        <dbReference type="SAM" id="MobiDB-lite"/>
    </source>
</evidence>